<dbReference type="FunFam" id="1.20.1540.10:FF:000004">
    <property type="entry name" value="Transmembrane protein 115"/>
    <property type="match status" value="1"/>
</dbReference>
<dbReference type="EMBL" id="KB008049">
    <property type="protein sequence ID" value="ELR14593.1"/>
    <property type="molecule type" value="Genomic_DNA"/>
</dbReference>
<feature type="transmembrane region" description="Helical" evidence="6">
    <location>
        <begin position="105"/>
        <end position="129"/>
    </location>
</feature>
<dbReference type="GO" id="GO:0005794">
    <property type="term" value="C:Golgi apparatus"/>
    <property type="evidence" value="ECO:0007669"/>
    <property type="project" value="TreeGrafter"/>
</dbReference>
<reference evidence="7 8" key="1">
    <citation type="journal article" date="2013" name="Genome Biol.">
        <title>Genome of Acanthamoeba castellanii highlights extensive lateral gene transfer and early evolution of tyrosine kinase signaling.</title>
        <authorList>
            <person name="Clarke M."/>
            <person name="Lohan A.J."/>
            <person name="Liu B."/>
            <person name="Lagkouvardos I."/>
            <person name="Roy S."/>
            <person name="Zafar N."/>
            <person name="Bertelli C."/>
            <person name="Schilde C."/>
            <person name="Kianianmomeni A."/>
            <person name="Burglin T.R."/>
            <person name="Frech C."/>
            <person name="Turcotte B."/>
            <person name="Kopec K.O."/>
            <person name="Synnott J.M."/>
            <person name="Choo C."/>
            <person name="Paponov I."/>
            <person name="Finkler A."/>
            <person name="Soon Heng Tan C."/>
            <person name="Hutchins A.P."/>
            <person name="Weinmeier T."/>
            <person name="Rattei T."/>
            <person name="Chu J.S."/>
            <person name="Gimenez G."/>
            <person name="Irimia M."/>
            <person name="Rigden D.J."/>
            <person name="Fitzpatrick D.A."/>
            <person name="Lorenzo-Morales J."/>
            <person name="Bateman A."/>
            <person name="Chiu C.H."/>
            <person name="Tang P."/>
            <person name="Hegemann P."/>
            <person name="Fromm H."/>
            <person name="Raoult D."/>
            <person name="Greub G."/>
            <person name="Miranda-Saavedra D."/>
            <person name="Chen N."/>
            <person name="Nash P."/>
            <person name="Ginger M.L."/>
            <person name="Horn M."/>
            <person name="Schaap P."/>
            <person name="Caler L."/>
            <person name="Loftus B."/>
        </authorList>
    </citation>
    <scope>NUCLEOTIDE SEQUENCE [LARGE SCALE GENOMIC DNA]</scope>
    <source>
        <strain evidence="7 8">Neff</strain>
    </source>
</reference>
<evidence type="ECO:0000256" key="6">
    <source>
        <dbReference type="SAM" id="Phobius"/>
    </source>
</evidence>
<dbReference type="Gene3D" id="1.20.1540.10">
    <property type="entry name" value="Rhomboid-like"/>
    <property type="match status" value="1"/>
</dbReference>
<feature type="transmembrane region" description="Helical" evidence="6">
    <location>
        <begin position="135"/>
        <end position="155"/>
    </location>
</feature>
<name>L8GPP7_ACACF</name>
<dbReference type="PANTHER" id="PTHR13377:SF3">
    <property type="entry name" value="TRANSMEMBRANE PROTEIN 115"/>
    <property type="match status" value="1"/>
</dbReference>
<keyword evidence="2 6" id="KW-0812">Transmembrane</keyword>
<dbReference type="GO" id="GO:0006890">
    <property type="term" value="P:retrograde vesicle-mediated transport, Golgi to endoplasmic reticulum"/>
    <property type="evidence" value="ECO:0007669"/>
    <property type="project" value="InterPro"/>
</dbReference>
<evidence type="ECO:0000256" key="2">
    <source>
        <dbReference type="ARBA" id="ARBA00022692"/>
    </source>
</evidence>
<keyword evidence="8" id="KW-1185">Reference proteome</keyword>
<dbReference type="Pfam" id="PF08551">
    <property type="entry name" value="DUF1751"/>
    <property type="match status" value="1"/>
</dbReference>
<evidence type="ECO:0000313" key="7">
    <source>
        <dbReference type="EMBL" id="ELR14593.1"/>
    </source>
</evidence>
<keyword evidence="3 6" id="KW-1133">Transmembrane helix</keyword>
<evidence type="ECO:0000256" key="3">
    <source>
        <dbReference type="ARBA" id="ARBA00022989"/>
    </source>
</evidence>
<evidence type="ECO:0000256" key="1">
    <source>
        <dbReference type="ARBA" id="ARBA00004141"/>
    </source>
</evidence>
<dbReference type="Proteomes" id="UP000011083">
    <property type="component" value="Unassembled WGS sequence"/>
</dbReference>
<dbReference type="PANTHER" id="PTHR13377">
    <property type="entry name" value="PLACENTAL PROTEIN 6"/>
    <property type="match status" value="1"/>
</dbReference>
<keyword evidence="4 6" id="KW-0472">Membrane</keyword>
<dbReference type="OMA" id="EIHFWEV"/>
<dbReference type="InterPro" id="IPR013861">
    <property type="entry name" value="TMEM115/Pdh1/Rbl19"/>
</dbReference>
<gene>
    <name evidence="7" type="ORF">ACA1_271280</name>
</gene>
<dbReference type="AlphaFoldDB" id="L8GPP7"/>
<feature type="transmembrane region" description="Helical" evidence="6">
    <location>
        <begin position="176"/>
        <end position="209"/>
    </location>
</feature>
<evidence type="ECO:0000313" key="8">
    <source>
        <dbReference type="Proteomes" id="UP000011083"/>
    </source>
</evidence>
<dbReference type="GeneID" id="14915186"/>
<dbReference type="InterPro" id="IPR035952">
    <property type="entry name" value="Rhomboid-like_sf"/>
</dbReference>
<protein>
    <submittedName>
        <fullName evidence="7">Uncharacterized protein</fullName>
    </submittedName>
</protein>
<feature type="transmembrane region" description="Helical" evidence="6">
    <location>
        <begin position="65"/>
        <end position="93"/>
    </location>
</feature>
<feature type="compositionally biased region" description="Basic and acidic residues" evidence="5">
    <location>
        <begin position="303"/>
        <end position="324"/>
    </location>
</feature>
<dbReference type="SUPFAM" id="SSF144091">
    <property type="entry name" value="Rhomboid-like"/>
    <property type="match status" value="1"/>
</dbReference>
<dbReference type="OrthoDB" id="73612at2759"/>
<evidence type="ECO:0000256" key="4">
    <source>
        <dbReference type="ARBA" id="ARBA00023136"/>
    </source>
</evidence>
<feature type="region of interest" description="Disordered" evidence="5">
    <location>
        <begin position="1"/>
        <end position="23"/>
    </location>
</feature>
<organism evidence="7 8">
    <name type="scientific">Acanthamoeba castellanii (strain ATCC 30010 / Neff)</name>
    <dbReference type="NCBI Taxonomy" id="1257118"/>
    <lineage>
        <taxon>Eukaryota</taxon>
        <taxon>Amoebozoa</taxon>
        <taxon>Discosea</taxon>
        <taxon>Longamoebia</taxon>
        <taxon>Centramoebida</taxon>
        <taxon>Acanthamoebidae</taxon>
        <taxon>Acanthamoeba</taxon>
    </lineage>
</organism>
<dbReference type="RefSeq" id="XP_004336606.1">
    <property type="nucleotide sequence ID" value="XM_004336558.1"/>
</dbReference>
<accession>L8GPP7</accession>
<evidence type="ECO:0000256" key="5">
    <source>
        <dbReference type="SAM" id="MobiDB-lite"/>
    </source>
</evidence>
<dbReference type="KEGG" id="acan:ACA1_271280"/>
<proteinExistence type="predicted"/>
<comment type="subcellular location">
    <subcellularLocation>
        <location evidence="1">Membrane</location>
        <topology evidence="1">Multi-pass membrane protein</topology>
    </subcellularLocation>
</comment>
<feature type="region of interest" description="Disordered" evidence="5">
    <location>
        <begin position="300"/>
        <end position="335"/>
    </location>
</feature>
<dbReference type="STRING" id="1257118.L8GPP7"/>
<sequence length="335" mass="36546">MEWARTNLRDRMGGQDEGGPLSSIPPLSRTLAGAVLGVALLRLLAPATAQHYLALVPGYTVGHMYVWNLVTCSFYELSLFAAGMSVVSIMLFGRYLEPLWGPEEFLRFTLVVNALSAVATFIAAVFLYSLFQTEALLFSGFGGFAGALAGYAVAMKQLHPDSELLALYLPLRAKHLPALLVALECATALFFGYAQPFTFFGVLFSWTYLRFFQKRGATVGDHSAEFAFATLLPEQMQGLVTPLESAVWKVLVLFRCCPKDPGPLAGHPSDLEEGNPVFGAQVALAKASTFDSERRRALAMQAIDERMAQKEQPEAGSAQHDRPRPQPLAPAHEDS</sequence>
<dbReference type="VEuPathDB" id="AmoebaDB:ACA1_271280"/>
<dbReference type="SMART" id="SM01160">
    <property type="entry name" value="DUF1751"/>
    <property type="match status" value="1"/>
</dbReference>
<dbReference type="GO" id="GO:0016020">
    <property type="term" value="C:membrane"/>
    <property type="evidence" value="ECO:0007669"/>
    <property type="project" value="UniProtKB-SubCell"/>
</dbReference>